<evidence type="ECO:0000313" key="3">
    <source>
        <dbReference type="Proteomes" id="UP000182229"/>
    </source>
</evidence>
<dbReference type="Proteomes" id="UP000182229">
    <property type="component" value="Unassembled WGS sequence"/>
</dbReference>
<keyword evidence="1" id="KW-0472">Membrane</keyword>
<dbReference type="AlphaFoldDB" id="A0A1L9BGS1"/>
<keyword evidence="1" id="KW-1133">Transmembrane helix</keyword>
<sequence>MTAKWNWLERIVFAVSCVLVAAVLGFIVVDAWTMGDKPPDLVVTVGTPLQGSGHWRVPITVENRGEETAEEVRVGVDLRQGGEVLERSELFISYVPRHSRREGWVTFLHEPSPADLEARPLGYAKP</sequence>
<accession>A0A1L9BGS1</accession>
<evidence type="ECO:0000256" key="1">
    <source>
        <dbReference type="SAM" id="Phobius"/>
    </source>
</evidence>
<comment type="caution">
    <text evidence="2">The sequence shown here is derived from an EMBL/GenBank/DDBJ whole genome shotgun (WGS) entry which is preliminary data.</text>
</comment>
<evidence type="ECO:0000313" key="2">
    <source>
        <dbReference type="EMBL" id="OJH41406.1"/>
    </source>
</evidence>
<dbReference type="STRING" id="83449.BON30_11145"/>
<dbReference type="EMBL" id="MPIN01000002">
    <property type="protein sequence ID" value="OJH41406.1"/>
    <property type="molecule type" value="Genomic_DNA"/>
</dbReference>
<name>A0A1L9BGS1_9BACT</name>
<protein>
    <recommendedName>
        <fullName evidence="4">TIGR02588 family protein</fullName>
    </recommendedName>
</protein>
<reference evidence="3" key="1">
    <citation type="submission" date="2016-11" db="EMBL/GenBank/DDBJ databases">
        <authorList>
            <person name="Shukria A."/>
            <person name="Stevens D.C."/>
        </authorList>
    </citation>
    <scope>NUCLEOTIDE SEQUENCE [LARGE SCALE GENOMIC DNA]</scope>
    <source>
        <strain evidence="3">Cbfe23</strain>
    </source>
</reference>
<dbReference type="RefSeq" id="WP_071897964.1">
    <property type="nucleotide sequence ID" value="NZ_MPIN01000002.1"/>
</dbReference>
<keyword evidence="3" id="KW-1185">Reference proteome</keyword>
<dbReference type="OrthoDB" id="424854at2"/>
<evidence type="ECO:0008006" key="4">
    <source>
        <dbReference type="Google" id="ProtNLM"/>
    </source>
</evidence>
<gene>
    <name evidence="2" type="ORF">BON30_11145</name>
</gene>
<keyword evidence="1" id="KW-0812">Transmembrane</keyword>
<feature type="transmembrane region" description="Helical" evidence="1">
    <location>
        <begin position="12"/>
        <end position="32"/>
    </location>
</feature>
<reference evidence="2 3" key="2">
    <citation type="submission" date="2016-12" db="EMBL/GenBank/DDBJ databases">
        <title>Draft Genome Sequence of Cystobacter ferrugineus Strain Cbfe23.</title>
        <authorList>
            <person name="Akbar S."/>
            <person name="Dowd S.E."/>
            <person name="Stevens D.C."/>
        </authorList>
    </citation>
    <scope>NUCLEOTIDE SEQUENCE [LARGE SCALE GENOMIC DNA]</scope>
    <source>
        <strain evidence="2 3">Cbfe23</strain>
    </source>
</reference>
<proteinExistence type="predicted"/>
<organism evidence="2 3">
    <name type="scientific">Cystobacter ferrugineus</name>
    <dbReference type="NCBI Taxonomy" id="83449"/>
    <lineage>
        <taxon>Bacteria</taxon>
        <taxon>Pseudomonadati</taxon>
        <taxon>Myxococcota</taxon>
        <taxon>Myxococcia</taxon>
        <taxon>Myxococcales</taxon>
        <taxon>Cystobacterineae</taxon>
        <taxon>Archangiaceae</taxon>
        <taxon>Cystobacter</taxon>
    </lineage>
</organism>